<reference evidence="1 2" key="1">
    <citation type="journal article" date="2015" name="Nat. Commun.">
        <title>Outbred genome sequencing and CRISPR/Cas9 gene editing in butterflies.</title>
        <authorList>
            <person name="Li X."/>
            <person name="Fan D."/>
            <person name="Zhang W."/>
            <person name="Liu G."/>
            <person name="Zhang L."/>
            <person name="Zhao L."/>
            <person name="Fang X."/>
            <person name="Chen L."/>
            <person name="Dong Y."/>
            <person name="Chen Y."/>
            <person name="Ding Y."/>
            <person name="Zhao R."/>
            <person name="Feng M."/>
            <person name="Zhu Y."/>
            <person name="Feng Y."/>
            <person name="Jiang X."/>
            <person name="Zhu D."/>
            <person name="Xiang H."/>
            <person name="Feng X."/>
            <person name="Li S."/>
            <person name="Wang J."/>
            <person name="Zhang G."/>
            <person name="Kronforst M.R."/>
            <person name="Wang W."/>
        </authorList>
    </citation>
    <scope>NUCLEOTIDE SEQUENCE [LARGE SCALE GENOMIC DNA]</scope>
    <source>
        <strain evidence="1">Ya'a_city_454_Px</strain>
        <tissue evidence="1">Whole body</tissue>
    </source>
</reference>
<dbReference type="EMBL" id="KQ459439">
    <property type="protein sequence ID" value="KPJ01071.1"/>
    <property type="molecule type" value="Genomic_DNA"/>
</dbReference>
<dbReference type="PANTHER" id="PTHR21477:SF13">
    <property type="entry name" value="KIAA0930"/>
    <property type="match status" value="1"/>
</dbReference>
<protein>
    <submittedName>
        <fullName evidence="1">Uncharacterized protein KIAA0930-like</fullName>
    </submittedName>
</protein>
<proteinExistence type="predicted"/>
<dbReference type="Pfam" id="PF09741">
    <property type="entry name" value="DUF2045"/>
    <property type="match status" value="1"/>
</dbReference>
<organism evidence="1 2">
    <name type="scientific">Papilio xuthus</name>
    <name type="common">Asian swallowtail butterfly</name>
    <dbReference type="NCBI Taxonomy" id="66420"/>
    <lineage>
        <taxon>Eukaryota</taxon>
        <taxon>Metazoa</taxon>
        <taxon>Ecdysozoa</taxon>
        <taxon>Arthropoda</taxon>
        <taxon>Hexapoda</taxon>
        <taxon>Insecta</taxon>
        <taxon>Pterygota</taxon>
        <taxon>Neoptera</taxon>
        <taxon>Endopterygota</taxon>
        <taxon>Lepidoptera</taxon>
        <taxon>Glossata</taxon>
        <taxon>Ditrysia</taxon>
        <taxon>Papilionoidea</taxon>
        <taxon>Papilionidae</taxon>
        <taxon>Papilioninae</taxon>
        <taxon>Papilio</taxon>
    </lineage>
</organism>
<evidence type="ECO:0000313" key="1">
    <source>
        <dbReference type="EMBL" id="KPJ01071.1"/>
    </source>
</evidence>
<gene>
    <name evidence="1" type="ORF">RR46_05336</name>
</gene>
<name>A0A194QCB0_PAPXU</name>
<dbReference type="Proteomes" id="UP000053268">
    <property type="component" value="Unassembled WGS sequence"/>
</dbReference>
<keyword evidence="2" id="KW-1185">Reference proteome</keyword>
<accession>A0A194QCB0</accession>
<dbReference type="AlphaFoldDB" id="A0A194QCB0"/>
<sequence>MKIRVKFTAHRRVYASPSRRKMDTKGEGEEMTYPHICFMVDNFDEVRTSRNTPHDHRKLSKLSRRPSSSVACVCLGLLTFAYYGYEVETKQRHNAGAGQGRAPLSTPPPLGYSAVLRCQLTPWRPIMKLACAKSDN</sequence>
<dbReference type="PANTHER" id="PTHR21477">
    <property type="entry name" value="ZGC:172139"/>
    <property type="match status" value="1"/>
</dbReference>
<dbReference type="InterPro" id="IPR019141">
    <property type="entry name" value="DUF2045"/>
</dbReference>
<evidence type="ECO:0000313" key="2">
    <source>
        <dbReference type="Proteomes" id="UP000053268"/>
    </source>
</evidence>